<dbReference type="PANTHER" id="PTHR43096:SF52">
    <property type="entry name" value="DNAJ HOMOLOG 1, MITOCHONDRIAL-RELATED"/>
    <property type="match status" value="1"/>
</dbReference>
<dbReference type="Proteomes" id="UP001597059">
    <property type="component" value="Unassembled WGS sequence"/>
</dbReference>
<dbReference type="EMBL" id="JBHTMN010000011">
    <property type="protein sequence ID" value="MFD1383787.1"/>
    <property type="molecule type" value="Genomic_DNA"/>
</dbReference>
<keyword evidence="5" id="KW-1185">Reference proteome</keyword>
<evidence type="ECO:0000256" key="1">
    <source>
        <dbReference type="ARBA" id="ARBA00023186"/>
    </source>
</evidence>
<feature type="compositionally biased region" description="Basic and acidic residues" evidence="2">
    <location>
        <begin position="107"/>
        <end position="123"/>
    </location>
</feature>
<feature type="compositionally biased region" description="Polar residues" evidence="2">
    <location>
        <begin position="73"/>
        <end position="85"/>
    </location>
</feature>
<dbReference type="InterPro" id="IPR036869">
    <property type="entry name" value="J_dom_sf"/>
</dbReference>
<dbReference type="InterPro" id="IPR001623">
    <property type="entry name" value="DnaJ_domain"/>
</dbReference>
<evidence type="ECO:0000313" key="4">
    <source>
        <dbReference type="EMBL" id="MFD1383787.1"/>
    </source>
</evidence>
<dbReference type="PROSITE" id="PS50076">
    <property type="entry name" value="DNAJ_2"/>
    <property type="match status" value="1"/>
</dbReference>
<organism evidence="4 5">
    <name type="scientific">Rhodanobacter aciditrophus</name>
    <dbReference type="NCBI Taxonomy" id="1623218"/>
    <lineage>
        <taxon>Bacteria</taxon>
        <taxon>Pseudomonadati</taxon>
        <taxon>Pseudomonadota</taxon>
        <taxon>Gammaproteobacteria</taxon>
        <taxon>Lysobacterales</taxon>
        <taxon>Rhodanobacteraceae</taxon>
        <taxon>Rhodanobacter</taxon>
    </lineage>
</organism>
<gene>
    <name evidence="4" type="ORF">ACFQ45_10430</name>
</gene>
<reference evidence="5" key="1">
    <citation type="journal article" date="2019" name="Int. J. Syst. Evol. Microbiol.">
        <title>The Global Catalogue of Microorganisms (GCM) 10K type strain sequencing project: providing services to taxonomists for standard genome sequencing and annotation.</title>
        <authorList>
            <consortium name="The Broad Institute Genomics Platform"/>
            <consortium name="The Broad Institute Genome Sequencing Center for Infectious Disease"/>
            <person name="Wu L."/>
            <person name="Ma J."/>
        </authorList>
    </citation>
    <scope>NUCLEOTIDE SEQUENCE [LARGE SCALE GENOMIC DNA]</scope>
    <source>
        <strain evidence="5">JCM 30774</strain>
    </source>
</reference>
<feature type="region of interest" description="Disordered" evidence="2">
    <location>
        <begin position="73"/>
        <end position="129"/>
    </location>
</feature>
<dbReference type="SUPFAM" id="SSF46565">
    <property type="entry name" value="Chaperone J-domain"/>
    <property type="match status" value="1"/>
</dbReference>
<dbReference type="PRINTS" id="PR00625">
    <property type="entry name" value="JDOMAIN"/>
</dbReference>
<accession>A0ABW4B1H2</accession>
<name>A0ABW4B1H2_9GAMM</name>
<comment type="caution">
    <text evidence="4">The sequence shown here is derived from an EMBL/GenBank/DDBJ whole genome shotgun (WGS) entry which is preliminary data.</text>
</comment>
<evidence type="ECO:0000256" key="2">
    <source>
        <dbReference type="SAM" id="MobiDB-lite"/>
    </source>
</evidence>
<keyword evidence="1" id="KW-0143">Chaperone</keyword>
<dbReference type="PANTHER" id="PTHR43096">
    <property type="entry name" value="DNAJ HOMOLOG 1, MITOCHONDRIAL-RELATED"/>
    <property type="match status" value="1"/>
</dbReference>
<feature type="region of interest" description="Disordered" evidence="2">
    <location>
        <begin position="146"/>
        <end position="168"/>
    </location>
</feature>
<feature type="domain" description="J" evidence="3">
    <location>
        <begin position="5"/>
        <end position="69"/>
    </location>
</feature>
<dbReference type="Pfam" id="PF00226">
    <property type="entry name" value="DnaJ"/>
    <property type="match status" value="1"/>
</dbReference>
<evidence type="ECO:0000313" key="5">
    <source>
        <dbReference type="Proteomes" id="UP001597059"/>
    </source>
</evidence>
<evidence type="ECO:0000259" key="3">
    <source>
        <dbReference type="PROSITE" id="PS50076"/>
    </source>
</evidence>
<dbReference type="CDD" id="cd06257">
    <property type="entry name" value="DnaJ"/>
    <property type="match status" value="1"/>
</dbReference>
<proteinExistence type="predicted"/>
<feature type="compositionally biased region" description="Basic and acidic residues" evidence="2">
    <location>
        <begin position="146"/>
        <end position="155"/>
    </location>
</feature>
<sequence length="435" mass="48877">MSLIDDFNVLELSTNATEQEAKAAYRRLARRYHPDKNPDRDTTEHFQRIHDAYQNVLQAIKRSSDQSWQPYSFTEQAKPSASPGTTYEFKSDAKQEAYVKQQQRAYQEMKRNNAQQDRAREEALNSARNTLHERRMKALYEEMRKADANKRHQDYTETTDNMGSEPSFDDVFSAYQQASQPGYSSEAQSNDQKPNIKSFRLQAAKAAFVACSYLVVFVGGIYTSNYWNSLQNTVFDSPNNDYISGLYPQYRSGTNYSLSEARLFTEPSVASEIKDYIPSMTNVEVMKAEGDWLTLSFGNSTGWAKAELFGFGSVENAVNTGCVGQPGLAPSHGAVIGEAAGNSRLRILNQLPQASKLIFESLDGQTPFSIYLQGGQPLAANFIPRGRYRLVLETGSLYHSACQRFLFNDGSRVLLDSVTFASTEQTLTIRNPINP</sequence>
<protein>
    <submittedName>
        <fullName evidence="4">DnaJ domain-containing protein</fullName>
    </submittedName>
</protein>
<dbReference type="Gene3D" id="1.10.287.110">
    <property type="entry name" value="DnaJ domain"/>
    <property type="match status" value="1"/>
</dbReference>
<dbReference type="SMART" id="SM00271">
    <property type="entry name" value="DnaJ"/>
    <property type="match status" value="1"/>
</dbReference>
<dbReference type="RefSeq" id="WP_377367386.1">
    <property type="nucleotide sequence ID" value="NZ_JBHTMN010000011.1"/>
</dbReference>